<reference evidence="1" key="1">
    <citation type="submission" date="2022-12" db="EMBL/GenBank/DDBJ databases">
        <title>Genome Sequence of Lasiodiplodia mahajangana.</title>
        <authorList>
            <person name="Buettner E."/>
        </authorList>
    </citation>
    <scope>NUCLEOTIDE SEQUENCE</scope>
    <source>
        <strain evidence="1">VT137</strain>
    </source>
</reference>
<accession>A0ACC2JBQ0</accession>
<dbReference type="EMBL" id="JAPUUL010002740">
    <property type="protein sequence ID" value="KAJ8124831.1"/>
    <property type="molecule type" value="Genomic_DNA"/>
</dbReference>
<proteinExistence type="predicted"/>
<dbReference type="Proteomes" id="UP001153332">
    <property type="component" value="Unassembled WGS sequence"/>
</dbReference>
<sequence length="827" mass="93003">MPAGFDEFSGRFEDMLMPLLFQPGEGWEYGINIDWAGIALERASGLKLNDYLQKHILQPLGLQNMSMIPTPEMRARLAYMHAKEQDGTLRPRDHLLRMPLVVSHDNEAQALFHSGGAGMFAKPQEYCKVLAVLLNDGTCPRTGVQLLRKGTVDEMFKNSIPEFPNFARQGIPAAKPDLTNPLPELYPVPGNPPQGWGLTFMLSNGGATGRSTGTGFWAGLSNVWWWCDRENGIAGMVCTQILPFADPKVLGLWVGVEAEVYKALAQDKLKKKFNTKLTDYSKAYVERTGPYAPDLEVDSLIVGAGFAGIFMLKTLRDRGYKVAIYEAGSDIGGTWRWNCYPGASVDSKVPEYEFSWPEVWKTWNWPSNYPSYKDLRAYFDHVDKIIGIKKDCSFNTVVVEARFDTGLGRWMVKTSDGRTAKAKYLILGTGFTANRYVPPWPGVNKFKGIVHHSSFWPDEEVDVKGKRCAVIGTGASGVQIVQAWGPIANEVKVFQRTPNLALPMRKRALTAAEQENSKKFYPILFKHRERTIVGGIYNDTYEKNTFDDTPEEREERYEAVWNEGGFQFWLGAYRDNLTNAEANGESYKFWARKTRNRIADPRKQDLLAPLEMPHFFGVKRPGLELDYYEQFNRESVDVVNIRDNAIREFDETGVLLEDGTHHDFDVIAVATGFDIVTGAMTQLGLESINGTKLQEEWENGAETYLGLTVGGYPNMFHIHGVHGPTLLGNGPACAEVQGRWIADCIAKIEREKVKYINPKPEAVKGWKNHIVELSNKTLFPTTRSTYMGGSIPGKVKEPVCYQGGLDNYAREIREALDTMDGFEKVMY</sequence>
<protein>
    <submittedName>
        <fullName evidence="1">Uncharacterized protein</fullName>
    </submittedName>
</protein>
<evidence type="ECO:0000313" key="2">
    <source>
        <dbReference type="Proteomes" id="UP001153332"/>
    </source>
</evidence>
<evidence type="ECO:0000313" key="1">
    <source>
        <dbReference type="EMBL" id="KAJ8124831.1"/>
    </source>
</evidence>
<keyword evidence="2" id="KW-1185">Reference proteome</keyword>
<name>A0ACC2JBQ0_9PEZI</name>
<gene>
    <name evidence="1" type="ORF">O1611_g8809</name>
</gene>
<comment type="caution">
    <text evidence="1">The sequence shown here is derived from an EMBL/GenBank/DDBJ whole genome shotgun (WGS) entry which is preliminary data.</text>
</comment>
<organism evidence="1 2">
    <name type="scientific">Lasiodiplodia mahajangana</name>
    <dbReference type="NCBI Taxonomy" id="1108764"/>
    <lineage>
        <taxon>Eukaryota</taxon>
        <taxon>Fungi</taxon>
        <taxon>Dikarya</taxon>
        <taxon>Ascomycota</taxon>
        <taxon>Pezizomycotina</taxon>
        <taxon>Dothideomycetes</taxon>
        <taxon>Dothideomycetes incertae sedis</taxon>
        <taxon>Botryosphaeriales</taxon>
        <taxon>Botryosphaeriaceae</taxon>
        <taxon>Lasiodiplodia</taxon>
    </lineage>
</organism>